<dbReference type="InterPro" id="IPR010982">
    <property type="entry name" value="Lambda_DNA-bd_dom_sf"/>
</dbReference>
<comment type="caution">
    <text evidence="1">The sequence shown here is derived from an EMBL/GenBank/DDBJ whole genome shotgun (WGS) entry which is preliminary data.</text>
</comment>
<dbReference type="SUPFAM" id="SSF47413">
    <property type="entry name" value="lambda repressor-like DNA-binding domains"/>
    <property type="match status" value="1"/>
</dbReference>
<dbReference type="AlphaFoldDB" id="A0A2T7AY45"/>
<dbReference type="EMBL" id="MSAG01000042">
    <property type="protein sequence ID" value="PUX17476.1"/>
    <property type="molecule type" value="Genomic_DNA"/>
</dbReference>
<reference evidence="1" key="1">
    <citation type="submission" date="2016-12" db="EMBL/GenBank/DDBJ databases">
        <title>Analysis of the Molecular Diversity Among Cronobacter Species Isolated from Filth Flies Using a Pan Genomic DNA Microarray.</title>
        <authorList>
            <person name="Pava-Ripoll M."/>
            <person name="Tall B."/>
            <person name="Farber J."/>
            <person name="Fanning S."/>
            <person name="Lehner A."/>
            <person name="Stephan R."/>
            <person name="Pagotto F."/>
            <person name="Iverson C."/>
            <person name="Ziobro G."/>
            <person name="Miller A."/>
            <person name="Pearson R."/>
            <person name="Yan Q."/>
            <person name="Kim M."/>
            <person name="Jeong S."/>
            <person name="Park J."/>
            <person name="Jun S."/>
            <person name="Choi H."/>
            <person name="Chung T."/>
            <person name="Yoo Y."/>
            <person name="Park E."/>
            <person name="Hwang S."/>
            <person name="Lee B."/>
            <person name="Sathyamoorthy V."/>
            <person name="Carter L."/>
            <person name="Mammel M."/>
            <person name="Jackson S."/>
            <person name="Kothary M."/>
            <person name="Patel I."/>
            <person name="Grim C."/>
            <person name="Gopinath G."/>
            <person name="Gangiredla J."/>
            <person name="Chase H."/>
        </authorList>
    </citation>
    <scope>NUCLEOTIDE SEQUENCE [LARGE SCALE GENOMIC DNA]</scope>
    <source>
        <strain evidence="1">MOD1-Sh41s</strain>
    </source>
</reference>
<dbReference type="GO" id="GO:0003677">
    <property type="term" value="F:DNA binding"/>
    <property type="evidence" value="ECO:0007669"/>
    <property type="project" value="InterPro"/>
</dbReference>
<organism evidence="1">
    <name type="scientific">Cronobacter turicensis</name>
    <dbReference type="NCBI Taxonomy" id="413502"/>
    <lineage>
        <taxon>Bacteria</taxon>
        <taxon>Pseudomonadati</taxon>
        <taxon>Pseudomonadota</taxon>
        <taxon>Gammaproteobacteria</taxon>
        <taxon>Enterobacterales</taxon>
        <taxon>Enterobacteriaceae</taxon>
        <taxon>Cronobacter</taxon>
    </lineage>
</organism>
<accession>A0A2T7AY45</accession>
<proteinExistence type="predicted"/>
<protein>
    <submittedName>
        <fullName evidence="1">Uncharacterized protein</fullName>
    </submittedName>
</protein>
<gene>
    <name evidence="1" type="ORF">BS411_20415</name>
</gene>
<dbReference type="Gene3D" id="1.10.260.40">
    <property type="entry name" value="lambda repressor-like DNA-binding domains"/>
    <property type="match status" value="1"/>
</dbReference>
<dbReference type="RefSeq" id="WP_075199577.1">
    <property type="nucleotide sequence ID" value="NZ_CP187985.1"/>
</dbReference>
<dbReference type="OrthoDB" id="9793869at2"/>
<name>A0A2T7AY45_9ENTR</name>
<evidence type="ECO:0000313" key="1">
    <source>
        <dbReference type="EMBL" id="PUX17476.1"/>
    </source>
</evidence>
<sequence length="117" mass="13044">MINSDHKNIIEMISHDLVTMGISHENFAGKIGLTLCQLKPLLHEKGGIDPSLAEKIANLLGSTAVFSLWLQSTCNRLPRGRRSVEELLNDIDPEEIKEMNKQVQDSLNENPVGKELL</sequence>